<sequence>MASLERLLETTTDDIEAVEAHLARIDMAEIEGLMRGLPQHEHDDAAMAFVRLVLGCPIEGQSLASAAYEQAMPRRRCVVDLLLSMVLEKKLHYKWVNELSMAFMVLVDELRDDADATRSVMNEIQSVLQAILALLHAALNNFSAVDARSFQSILDSVPYLVSLLPPSSDTSILVEQLLQLPWAAPTLHLVLGFARGCTFLTRAHHHKLQTLVRTTLPSLSSQLAFGFWDDSVRACYELSDAHDDLMWISLSREMLAFAPPSLERDLDYLFQTLFQYSPVYVQRFHKVLRSSSAAWTPLDVLVVLHAMHATQPLFKLSIAKPESEHKQLQKTLQRHLEATAVLDIRPLLRFSKHWKALVLLDAAVAWLPTSAAIAHHTFLIVFTDVPELRTEVVNLLLSAIDATDQALHVLEKLAMDQTQLLATVAHQLQDRVAHLFSTSVSCGTRLLHSLLPLTASSAFESFVMVFLRKQLVAPLPANQMAAITLWCDLLQRPTLSSRQQEDIFTCFHDVLHMPSAELKRHLLERLPALLASTSVAPPAHIEAACRRNLACFVDFTPPNAPTLQSAIDADAAPVFALLLDVLPRLSPEAAAYVDALRRALGQLVSSAHCIAYLNQPPTASSAVRAAVYATCCDVAHSVDVARLQCTLRRVHGSLPQGQLLGALDASSCCLQHTMLGLVALEKQSTHLSVDDVAVAVRSTVRLYPELVQGQGSIPLLHDDNDNDQVDLVATCRLKPLKTYKLSDVLGAILRLWVALAKTNAHFDYRAFLACWHVDAWEPVLAAFHEQLTHLLSGSSHVYLALILVEWLKLVHAQLSPSSHVDVADAMYLLLCENAVASPNLLRAVLSMSFPSNVPLERLIAVLREAQAPDADDRISTAPTAKHKRLRPAVTHPLLVSETTRATAYVLAMKHVEGALHSWYAQLSSNGSPSTPWANVHAMLLEAFVAPRLSWKAAGGVLDSVLRIGKCVLPAIHGGSAIVAIIRDLVLLQLTLVKAWQLYASATVDMTTKMDVFLLEATSTLGSALKKKHALAPDDRSIVEDLTQRIMQHVQSMSEMTKKQTTQLRQQAQELRTATKQRRKHRLRSRHEYIDECLREEGGDDAFADLEDFIA</sequence>
<name>A0A067CLQ1_SAPPC</name>
<protein>
    <submittedName>
        <fullName evidence="1">Uncharacterized protein</fullName>
    </submittedName>
</protein>
<reference evidence="1 2" key="1">
    <citation type="journal article" date="2013" name="PLoS Genet.">
        <title>Distinctive expansion of potential virulence genes in the genome of the oomycete fish pathogen Saprolegnia parasitica.</title>
        <authorList>
            <person name="Jiang R.H."/>
            <person name="de Bruijn I."/>
            <person name="Haas B.J."/>
            <person name="Belmonte R."/>
            <person name="Lobach L."/>
            <person name="Christie J."/>
            <person name="van den Ackerveken G."/>
            <person name="Bottin A."/>
            <person name="Bulone V."/>
            <person name="Diaz-Moreno S.M."/>
            <person name="Dumas B."/>
            <person name="Fan L."/>
            <person name="Gaulin E."/>
            <person name="Govers F."/>
            <person name="Grenville-Briggs L.J."/>
            <person name="Horner N.R."/>
            <person name="Levin J.Z."/>
            <person name="Mammella M."/>
            <person name="Meijer H.J."/>
            <person name="Morris P."/>
            <person name="Nusbaum C."/>
            <person name="Oome S."/>
            <person name="Phillips A.J."/>
            <person name="van Rooyen D."/>
            <person name="Rzeszutek E."/>
            <person name="Saraiva M."/>
            <person name="Secombes C.J."/>
            <person name="Seidl M.F."/>
            <person name="Snel B."/>
            <person name="Stassen J.H."/>
            <person name="Sykes S."/>
            <person name="Tripathy S."/>
            <person name="van den Berg H."/>
            <person name="Vega-Arreguin J.C."/>
            <person name="Wawra S."/>
            <person name="Young S.K."/>
            <person name="Zeng Q."/>
            <person name="Dieguez-Uribeondo J."/>
            <person name="Russ C."/>
            <person name="Tyler B.M."/>
            <person name="van West P."/>
        </authorList>
    </citation>
    <scope>NUCLEOTIDE SEQUENCE [LARGE SCALE GENOMIC DNA]</scope>
    <source>
        <strain evidence="1 2">CBS 223.65</strain>
    </source>
</reference>
<dbReference type="OrthoDB" id="162726at2759"/>
<dbReference type="GeneID" id="24129380"/>
<dbReference type="OMA" id="HEYIDEC"/>
<dbReference type="EMBL" id="KK583217">
    <property type="protein sequence ID" value="KDO27486.1"/>
    <property type="molecule type" value="Genomic_DNA"/>
</dbReference>
<proteinExistence type="predicted"/>
<evidence type="ECO:0000313" key="2">
    <source>
        <dbReference type="Proteomes" id="UP000030745"/>
    </source>
</evidence>
<dbReference type="Proteomes" id="UP000030745">
    <property type="component" value="Unassembled WGS sequence"/>
</dbReference>
<keyword evidence="2" id="KW-1185">Reference proteome</keyword>
<organism evidence="1 2">
    <name type="scientific">Saprolegnia parasitica (strain CBS 223.65)</name>
    <dbReference type="NCBI Taxonomy" id="695850"/>
    <lineage>
        <taxon>Eukaryota</taxon>
        <taxon>Sar</taxon>
        <taxon>Stramenopiles</taxon>
        <taxon>Oomycota</taxon>
        <taxon>Saprolegniomycetes</taxon>
        <taxon>Saprolegniales</taxon>
        <taxon>Saprolegniaceae</taxon>
        <taxon>Saprolegnia</taxon>
    </lineage>
</organism>
<gene>
    <name evidence="1" type="ORF">SPRG_07075</name>
</gene>
<accession>A0A067CLQ1</accession>
<dbReference type="AlphaFoldDB" id="A0A067CLQ1"/>
<dbReference type="VEuPathDB" id="FungiDB:SPRG_07075"/>
<dbReference type="KEGG" id="spar:SPRG_07075"/>
<dbReference type="RefSeq" id="XP_012201921.1">
    <property type="nucleotide sequence ID" value="XM_012346531.1"/>
</dbReference>
<evidence type="ECO:0000313" key="1">
    <source>
        <dbReference type="EMBL" id="KDO27486.1"/>
    </source>
</evidence>